<evidence type="ECO:0000256" key="19">
    <source>
        <dbReference type="HAMAP-Rule" id="MF_00037"/>
    </source>
</evidence>
<evidence type="ECO:0000256" key="17">
    <source>
        <dbReference type="ARBA" id="ARBA00031026"/>
    </source>
</evidence>
<dbReference type="Pfam" id="PF01565">
    <property type="entry name" value="FAD_binding_4"/>
    <property type="match status" value="1"/>
</dbReference>
<evidence type="ECO:0000256" key="8">
    <source>
        <dbReference type="ARBA" id="ARBA00022618"/>
    </source>
</evidence>
<keyword evidence="10 19" id="KW-0274">FAD</keyword>
<dbReference type="GO" id="GO:0008360">
    <property type="term" value="P:regulation of cell shape"/>
    <property type="evidence" value="ECO:0007669"/>
    <property type="project" value="UniProtKB-KW"/>
</dbReference>
<dbReference type="UniPathway" id="UPA00219"/>
<dbReference type="InterPro" id="IPR036635">
    <property type="entry name" value="MurB_C_sf"/>
</dbReference>
<reference evidence="21 22" key="1">
    <citation type="submission" date="2016-12" db="EMBL/GenBank/DDBJ databases">
        <title>Isolation and genomic insights into novel planktonic Zetaproteobacteria from stratified waters of the Chesapeake Bay.</title>
        <authorList>
            <person name="McAllister S.M."/>
            <person name="Kato S."/>
            <person name="Chan C.S."/>
            <person name="Chiu B.K."/>
            <person name="Field E.K."/>
        </authorList>
    </citation>
    <scope>NUCLEOTIDE SEQUENCE [LARGE SCALE GENOMIC DNA]</scope>
    <source>
        <strain evidence="21 22">CP-8</strain>
    </source>
</reference>
<dbReference type="Pfam" id="PF02873">
    <property type="entry name" value="MurB_C"/>
    <property type="match status" value="1"/>
</dbReference>
<dbReference type="PANTHER" id="PTHR21071:SF4">
    <property type="entry name" value="UDP-N-ACETYLENOLPYRUVOYLGLUCOSAMINE REDUCTASE"/>
    <property type="match status" value="1"/>
</dbReference>
<keyword evidence="14 19" id="KW-0560">Oxidoreductase</keyword>
<evidence type="ECO:0000256" key="9">
    <source>
        <dbReference type="ARBA" id="ARBA00022630"/>
    </source>
</evidence>
<feature type="active site" description="Proton donor" evidence="19">
    <location>
        <position position="227"/>
    </location>
</feature>
<evidence type="ECO:0000313" key="21">
    <source>
        <dbReference type="EMBL" id="ATX82686.1"/>
    </source>
</evidence>
<comment type="similarity">
    <text evidence="19">Belongs to the MurB family.</text>
</comment>
<evidence type="ECO:0000256" key="12">
    <source>
        <dbReference type="ARBA" id="ARBA00022960"/>
    </source>
</evidence>
<dbReference type="SUPFAM" id="SSF56176">
    <property type="entry name" value="FAD-binding/transporter-associated domain-like"/>
    <property type="match status" value="1"/>
</dbReference>
<accession>A0A2K8LEI0</accession>
<evidence type="ECO:0000256" key="6">
    <source>
        <dbReference type="ARBA" id="ARBA00015188"/>
    </source>
</evidence>
<dbReference type="GO" id="GO:0051301">
    <property type="term" value="P:cell division"/>
    <property type="evidence" value="ECO:0007669"/>
    <property type="project" value="UniProtKB-KW"/>
</dbReference>
<evidence type="ECO:0000259" key="20">
    <source>
        <dbReference type="PROSITE" id="PS51387"/>
    </source>
</evidence>
<comment type="pathway">
    <text evidence="4 19">Cell wall biogenesis; peptidoglycan biosynthesis.</text>
</comment>
<dbReference type="InterPro" id="IPR016169">
    <property type="entry name" value="FAD-bd_PCMH_sub2"/>
</dbReference>
<dbReference type="GO" id="GO:0008762">
    <property type="term" value="F:UDP-N-acetylmuramate dehydrogenase activity"/>
    <property type="evidence" value="ECO:0007669"/>
    <property type="project" value="UniProtKB-UniRule"/>
</dbReference>
<dbReference type="NCBIfam" id="NF010480">
    <property type="entry name" value="PRK13905.1"/>
    <property type="match status" value="1"/>
</dbReference>
<evidence type="ECO:0000256" key="4">
    <source>
        <dbReference type="ARBA" id="ARBA00004752"/>
    </source>
</evidence>
<evidence type="ECO:0000256" key="18">
    <source>
        <dbReference type="ARBA" id="ARBA00048914"/>
    </source>
</evidence>
<dbReference type="PROSITE" id="PS51387">
    <property type="entry name" value="FAD_PCMH"/>
    <property type="match status" value="1"/>
</dbReference>
<organism evidence="21 22">
    <name type="scientific">Mariprofundus ferrinatatus</name>
    <dbReference type="NCBI Taxonomy" id="1921087"/>
    <lineage>
        <taxon>Bacteria</taxon>
        <taxon>Pseudomonadati</taxon>
        <taxon>Pseudomonadota</taxon>
        <taxon>Candidatius Mariprofundia</taxon>
        <taxon>Mariprofundales</taxon>
        <taxon>Mariprofundaceae</taxon>
        <taxon>Mariprofundus</taxon>
    </lineage>
</organism>
<dbReference type="Gene3D" id="3.30.43.10">
    <property type="entry name" value="Uridine Diphospho-n-acetylenolpyruvylglucosamine Reductase, domain 2"/>
    <property type="match status" value="1"/>
</dbReference>
<feature type="active site" evidence="19">
    <location>
        <position position="178"/>
    </location>
</feature>
<dbReference type="Proteomes" id="UP000231637">
    <property type="component" value="Chromosome"/>
</dbReference>
<dbReference type="Gene3D" id="3.90.78.10">
    <property type="entry name" value="UDP-N-acetylenolpyruvoylglucosamine reductase, C-terminal domain"/>
    <property type="match status" value="1"/>
</dbReference>
<dbReference type="Gene3D" id="3.30.465.10">
    <property type="match status" value="1"/>
</dbReference>
<keyword evidence="22" id="KW-1185">Reference proteome</keyword>
<feature type="active site" evidence="19">
    <location>
        <position position="297"/>
    </location>
</feature>
<evidence type="ECO:0000256" key="16">
    <source>
        <dbReference type="ARBA" id="ARBA00023316"/>
    </source>
</evidence>
<comment type="catalytic activity">
    <reaction evidence="18 19">
        <text>UDP-N-acetyl-alpha-D-muramate + NADP(+) = UDP-N-acetyl-3-O-(1-carboxyvinyl)-alpha-D-glucosamine + NADPH + H(+)</text>
        <dbReference type="Rhea" id="RHEA:12248"/>
        <dbReference type="ChEBI" id="CHEBI:15378"/>
        <dbReference type="ChEBI" id="CHEBI:57783"/>
        <dbReference type="ChEBI" id="CHEBI:58349"/>
        <dbReference type="ChEBI" id="CHEBI:68483"/>
        <dbReference type="ChEBI" id="CHEBI:70757"/>
        <dbReference type="EC" id="1.3.1.98"/>
    </reaction>
</comment>
<keyword evidence="16 19" id="KW-0961">Cell wall biogenesis/degradation</keyword>
<dbReference type="InterPro" id="IPR016167">
    <property type="entry name" value="FAD-bd_PCMH_sub1"/>
</dbReference>
<gene>
    <name evidence="19" type="primary">murB</name>
    <name evidence="21" type="ORF">Ga0123462_1843</name>
</gene>
<evidence type="ECO:0000256" key="2">
    <source>
        <dbReference type="ARBA" id="ARBA00003921"/>
    </source>
</evidence>
<evidence type="ECO:0000256" key="7">
    <source>
        <dbReference type="ARBA" id="ARBA00022490"/>
    </source>
</evidence>
<keyword evidence="7 19" id="KW-0963">Cytoplasm</keyword>
<dbReference type="KEGG" id="mfn:Ga0123462_1843"/>
<dbReference type="HAMAP" id="MF_00037">
    <property type="entry name" value="MurB"/>
    <property type="match status" value="1"/>
</dbReference>
<evidence type="ECO:0000256" key="5">
    <source>
        <dbReference type="ARBA" id="ARBA00012518"/>
    </source>
</evidence>
<comment type="subcellular location">
    <subcellularLocation>
        <location evidence="3 19">Cytoplasm</location>
    </subcellularLocation>
</comment>
<dbReference type="RefSeq" id="WP_232726431.1">
    <property type="nucleotide sequence ID" value="NZ_CP018800.1"/>
</dbReference>
<evidence type="ECO:0000256" key="3">
    <source>
        <dbReference type="ARBA" id="ARBA00004496"/>
    </source>
</evidence>
<comment type="cofactor">
    <cofactor evidence="1 19">
        <name>FAD</name>
        <dbReference type="ChEBI" id="CHEBI:57692"/>
    </cofactor>
</comment>
<evidence type="ECO:0000256" key="15">
    <source>
        <dbReference type="ARBA" id="ARBA00023306"/>
    </source>
</evidence>
<dbReference type="InterPro" id="IPR011601">
    <property type="entry name" value="MurB_C"/>
</dbReference>
<proteinExistence type="inferred from homology"/>
<dbReference type="InterPro" id="IPR003170">
    <property type="entry name" value="MurB"/>
</dbReference>
<dbReference type="InterPro" id="IPR006094">
    <property type="entry name" value="Oxid_FAD_bind_N"/>
</dbReference>
<dbReference type="InterPro" id="IPR036318">
    <property type="entry name" value="FAD-bd_PCMH-like_sf"/>
</dbReference>
<evidence type="ECO:0000256" key="1">
    <source>
        <dbReference type="ARBA" id="ARBA00001974"/>
    </source>
</evidence>
<dbReference type="GO" id="GO:0005829">
    <property type="term" value="C:cytosol"/>
    <property type="evidence" value="ECO:0007669"/>
    <property type="project" value="TreeGrafter"/>
</dbReference>
<dbReference type="AlphaFoldDB" id="A0A2K8LEI0"/>
<comment type="function">
    <text evidence="2 19">Cell wall formation.</text>
</comment>
<dbReference type="SUPFAM" id="SSF56194">
    <property type="entry name" value="Uridine diphospho-N-Acetylenolpyruvylglucosamine reductase, MurB, C-terminal domain"/>
    <property type="match status" value="1"/>
</dbReference>
<evidence type="ECO:0000313" key="22">
    <source>
        <dbReference type="Proteomes" id="UP000231637"/>
    </source>
</evidence>
<evidence type="ECO:0000256" key="10">
    <source>
        <dbReference type="ARBA" id="ARBA00022827"/>
    </source>
</evidence>
<dbReference type="EMBL" id="CP018800">
    <property type="protein sequence ID" value="ATX82686.1"/>
    <property type="molecule type" value="Genomic_DNA"/>
</dbReference>
<dbReference type="GO" id="GO:0009252">
    <property type="term" value="P:peptidoglycan biosynthetic process"/>
    <property type="evidence" value="ECO:0007669"/>
    <property type="project" value="UniProtKB-UniRule"/>
</dbReference>
<keyword evidence="8 19" id="KW-0132">Cell division</keyword>
<evidence type="ECO:0000256" key="11">
    <source>
        <dbReference type="ARBA" id="ARBA00022857"/>
    </source>
</evidence>
<protein>
    <recommendedName>
        <fullName evidence="6 19">UDP-N-acetylenolpyruvoylglucosamine reductase</fullName>
        <ecNumber evidence="5 19">1.3.1.98</ecNumber>
    </recommendedName>
    <alternativeName>
        <fullName evidence="17 19">UDP-N-acetylmuramate dehydrogenase</fullName>
    </alternativeName>
</protein>
<dbReference type="PANTHER" id="PTHR21071">
    <property type="entry name" value="UDP-N-ACETYLENOLPYRUVOYLGLUCOSAMINE REDUCTASE"/>
    <property type="match status" value="1"/>
</dbReference>
<dbReference type="GO" id="GO:0071555">
    <property type="term" value="P:cell wall organization"/>
    <property type="evidence" value="ECO:0007669"/>
    <property type="project" value="UniProtKB-KW"/>
</dbReference>
<name>A0A2K8LEI0_9PROT</name>
<keyword evidence="11 19" id="KW-0521">NADP</keyword>
<feature type="domain" description="FAD-binding PCMH-type" evidence="20">
    <location>
        <begin position="35"/>
        <end position="198"/>
    </location>
</feature>
<dbReference type="EC" id="1.3.1.98" evidence="5 19"/>
<keyword evidence="9 19" id="KW-0285">Flavoprotein</keyword>
<keyword evidence="13 19" id="KW-0573">Peptidoglycan synthesis</keyword>
<evidence type="ECO:0000256" key="13">
    <source>
        <dbReference type="ARBA" id="ARBA00022984"/>
    </source>
</evidence>
<sequence>MIPSQAETDDAWHMPLAALGSLREGESMARHTTLGVGGPARWFFRPANRAALVRAMQLCPAEIGILPLGRGSNMLVPDIGIYALVVDLSELNELYLEGCMVRAEAGVRMSRFARQCAEHGLSGCEFMATVPGDIGGGVVMNAGCFSQQVSDTLKSVDVMLRSGEMVEFDADELEMSYRHVELPNQSIVVSASFELRPDSPDQIRERMRTMRSRRSSTQPLAQPNCGSVFKNPEGDHAARLIEAAGLKGFSIGGARISSQHANFIVNEGEASSADIVELIRRAQRVVKEKFEIELEPEVRMVGEWM</sequence>
<keyword evidence="15 19" id="KW-0131">Cell cycle</keyword>
<evidence type="ECO:0000256" key="14">
    <source>
        <dbReference type="ARBA" id="ARBA00023002"/>
    </source>
</evidence>
<dbReference type="InterPro" id="IPR016166">
    <property type="entry name" value="FAD-bd_PCMH"/>
</dbReference>
<dbReference type="GO" id="GO:0071949">
    <property type="term" value="F:FAD binding"/>
    <property type="evidence" value="ECO:0007669"/>
    <property type="project" value="InterPro"/>
</dbReference>
<dbReference type="NCBIfam" id="TIGR00179">
    <property type="entry name" value="murB"/>
    <property type="match status" value="1"/>
</dbReference>
<keyword evidence="12 19" id="KW-0133">Cell shape</keyword>